<accession>A0A5B9DBA7</accession>
<organism evidence="3 4">
    <name type="scientific">Promethearchaeum syntrophicum</name>
    <dbReference type="NCBI Taxonomy" id="2594042"/>
    <lineage>
        <taxon>Archaea</taxon>
        <taxon>Promethearchaeati</taxon>
        <taxon>Promethearchaeota</taxon>
        <taxon>Promethearchaeia</taxon>
        <taxon>Promethearchaeales</taxon>
        <taxon>Promethearchaeaceae</taxon>
        <taxon>Promethearchaeum</taxon>
    </lineage>
</organism>
<keyword evidence="2" id="KW-1277">Toxin-antitoxin system</keyword>
<sequence length="96" mass="11349">MVSIEWTQEANFDFNEILAYLSNASPQYAHALFEKVKDALVNLKKFPKLGRKVPESDNENDRELIIQKYRLIYRFVEDVDKIFVLMIIHGSRILNF</sequence>
<evidence type="ECO:0000256" key="2">
    <source>
        <dbReference type="ARBA" id="ARBA00022649"/>
    </source>
</evidence>
<dbReference type="GeneID" id="41330201"/>
<dbReference type="InterPro" id="IPR051803">
    <property type="entry name" value="TA_system_RelE-like_toxin"/>
</dbReference>
<dbReference type="InterPro" id="IPR035093">
    <property type="entry name" value="RelE/ParE_toxin_dom_sf"/>
</dbReference>
<comment type="similarity">
    <text evidence="1">Belongs to the RelE toxin family.</text>
</comment>
<dbReference type="Proteomes" id="UP000321408">
    <property type="component" value="Chromosome"/>
</dbReference>
<keyword evidence="4" id="KW-1185">Reference proteome</keyword>
<dbReference type="Pfam" id="PF05016">
    <property type="entry name" value="ParE_toxin"/>
    <property type="match status" value="1"/>
</dbReference>
<evidence type="ECO:0000256" key="1">
    <source>
        <dbReference type="ARBA" id="ARBA00006226"/>
    </source>
</evidence>
<name>A0A5B9DBA7_9ARCH</name>
<evidence type="ECO:0000313" key="4">
    <source>
        <dbReference type="Proteomes" id="UP000321408"/>
    </source>
</evidence>
<dbReference type="EMBL" id="CP042905">
    <property type="protein sequence ID" value="QEE16382.1"/>
    <property type="molecule type" value="Genomic_DNA"/>
</dbReference>
<dbReference type="AlphaFoldDB" id="A0A5B9DBA7"/>
<dbReference type="PANTHER" id="PTHR33755">
    <property type="entry name" value="TOXIN PARE1-RELATED"/>
    <property type="match status" value="1"/>
</dbReference>
<gene>
    <name evidence="3" type="ORF">DSAG12_02212</name>
</gene>
<reference evidence="3 4" key="2">
    <citation type="journal article" date="2024" name="Int. J. Syst. Evol. Microbiol.">
        <title>Promethearchaeum syntrophicum gen. nov., sp. nov., an anaerobic, obligately syntrophic archaeon, the first isolate of the lineage 'Asgard' archaea, and proposal of the new archaeal phylum Promethearchaeota phyl. nov. and kingdom Promethearchaeati regn. nov.</title>
        <authorList>
            <person name="Imachi H."/>
            <person name="Nobu M.K."/>
            <person name="Kato S."/>
            <person name="Takaki Y."/>
            <person name="Miyazaki M."/>
            <person name="Miyata M."/>
            <person name="Ogawara M."/>
            <person name="Saito Y."/>
            <person name="Sakai S."/>
            <person name="Tahara Y.O."/>
            <person name="Takano Y."/>
            <person name="Tasumi E."/>
            <person name="Uematsu K."/>
            <person name="Yoshimura T."/>
            <person name="Itoh T."/>
            <person name="Ohkuma M."/>
            <person name="Takai K."/>
        </authorList>
    </citation>
    <scope>NUCLEOTIDE SEQUENCE [LARGE SCALE GENOMIC DNA]</scope>
    <source>
        <strain evidence="3 4">MK-D1</strain>
    </source>
</reference>
<dbReference type="Gene3D" id="3.30.2310.20">
    <property type="entry name" value="RelE-like"/>
    <property type="match status" value="1"/>
</dbReference>
<dbReference type="RefSeq" id="WP_147663264.1">
    <property type="nucleotide sequence ID" value="NZ_CP042905.2"/>
</dbReference>
<protein>
    <submittedName>
        <fullName evidence="3">Type II toxin-antitoxin system RelE/ParE family toxin</fullName>
    </submittedName>
</protein>
<reference evidence="3 4" key="1">
    <citation type="journal article" date="2020" name="Nature">
        <title>Isolation of an archaeon at the prokaryote-eukaryote interface.</title>
        <authorList>
            <person name="Imachi H."/>
            <person name="Nobu M.K."/>
            <person name="Nakahara N."/>
            <person name="Morono Y."/>
            <person name="Ogawara M."/>
            <person name="Takaki Y."/>
            <person name="Takano Y."/>
            <person name="Uematsu K."/>
            <person name="Ikuta T."/>
            <person name="Ito M."/>
            <person name="Matsui Y."/>
            <person name="Miyazaki M."/>
            <person name="Murata K."/>
            <person name="Saito Y."/>
            <person name="Sakai S."/>
            <person name="Song C."/>
            <person name="Tasumi E."/>
            <person name="Yamanaka Y."/>
            <person name="Yamaguchi T."/>
            <person name="Kamagata Y."/>
            <person name="Tamaki H."/>
            <person name="Takai K."/>
        </authorList>
    </citation>
    <scope>NUCLEOTIDE SEQUENCE [LARGE SCALE GENOMIC DNA]</scope>
    <source>
        <strain evidence="3 4">MK-D1</strain>
    </source>
</reference>
<proteinExistence type="inferred from homology"/>
<evidence type="ECO:0000313" key="3">
    <source>
        <dbReference type="EMBL" id="QEE16382.1"/>
    </source>
</evidence>
<dbReference type="InterPro" id="IPR007712">
    <property type="entry name" value="RelE/ParE_toxin"/>
</dbReference>
<dbReference type="SUPFAM" id="SSF143011">
    <property type="entry name" value="RelE-like"/>
    <property type="match status" value="1"/>
</dbReference>
<dbReference type="KEGG" id="psyt:DSAG12_02212"/>